<dbReference type="OrthoDB" id="6117100at2759"/>
<sequence length="177" mass="20477">MLIMKSVGSTKTPKYNATQAMLERSRAVQRFCYERPYNKPPRVSYGKSLVSMKGERLLYCPIPKAGWSTWKRLLYRDAGVEHLVKDFAHLGYESEWHKAGLKLINNKGVTTNFQHRVVFVRNPYERLVSAYSDKVLKNQGNYVRVMKSPCRVTNQPPALALTFQQFVQCIVQKCQKT</sequence>
<evidence type="ECO:0000256" key="2">
    <source>
        <dbReference type="ARBA" id="ARBA00006339"/>
    </source>
</evidence>
<evidence type="ECO:0000256" key="3">
    <source>
        <dbReference type="ARBA" id="ARBA00022679"/>
    </source>
</evidence>
<dbReference type="Pfam" id="PF03567">
    <property type="entry name" value="Sulfotransfer_2"/>
    <property type="match status" value="1"/>
</dbReference>
<keyword evidence="9" id="KW-0119">Carbohydrate metabolism</keyword>
<dbReference type="GO" id="GO:0016051">
    <property type="term" value="P:carbohydrate biosynthetic process"/>
    <property type="evidence" value="ECO:0007669"/>
    <property type="project" value="InterPro"/>
</dbReference>
<evidence type="ECO:0000313" key="10">
    <source>
        <dbReference type="EMBL" id="KAF6019563.1"/>
    </source>
</evidence>
<evidence type="ECO:0000256" key="5">
    <source>
        <dbReference type="ARBA" id="ARBA00022989"/>
    </source>
</evidence>
<dbReference type="Proteomes" id="UP000593567">
    <property type="component" value="Unassembled WGS sequence"/>
</dbReference>
<keyword evidence="6 9" id="KW-0333">Golgi apparatus</keyword>
<dbReference type="EMBL" id="VXIV02003221">
    <property type="protein sequence ID" value="KAF6019563.1"/>
    <property type="molecule type" value="Genomic_DNA"/>
</dbReference>
<evidence type="ECO:0000256" key="1">
    <source>
        <dbReference type="ARBA" id="ARBA00004323"/>
    </source>
</evidence>
<evidence type="ECO:0000256" key="4">
    <source>
        <dbReference type="ARBA" id="ARBA00022692"/>
    </source>
</evidence>
<proteinExistence type="inferred from homology"/>
<comment type="similarity">
    <text evidence="2 9">Belongs to the sulfotransferase 2 family.</text>
</comment>
<dbReference type="PANTHER" id="PTHR12137">
    <property type="entry name" value="CARBOHYDRATE SULFOTRANSFERASE"/>
    <property type="match status" value="1"/>
</dbReference>
<dbReference type="GO" id="GO:0000139">
    <property type="term" value="C:Golgi membrane"/>
    <property type="evidence" value="ECO:0007669"/>
    <property type="project" value="UniProtKB-SubCell"/>
</dbReference>
<accession>A0A7J7J0C3</accession>
<gene>
    <name evidence="10" type="ORF">EB796_022136</name>
</gene>
<dbReference type="InterPro" id="IPR018011">
    <property type="entry name" value="Carb_sulfotrans_8-10"/>
</dbReference>
<dbReference type="GO" id="GO:0008146">
    <property type="term" value="F:sulfotransferase activity"/>
    <property type="evidence" value="ECO:0007669"/>
    <property type="project" value="InterPro"/>
</dbReference>
<keyword evidence="9" id="KW-0735">Signal-anchor</keyword>
<protein>
    <recommendedName>
        <fullName evidence="9">Carbohydrate sulfotransferase</fullName>
        <ecNumber evidence="9">2.8.2.-</ecNumber>
    </recommendedName>
</protein>
<evidence type="ECO:0000313" key="11">
    <source>
        <dbReference type="Proteomes" id="UP000593567"/>
    </source>
</evidence>
<dbReference type="InterPro" id="IPR005331">
    <property type="entry name" value="Sulfotransferase"/>
</dbReference>
<keyword evidence="5" id="KW-1133">Transmembrane helix</keyword>
<dbReference type="AlphaFoldDB" id="A0A7J7J0C3"/>
<dbReference type="PANTHER" id="PTHR12137:SF54">
    <property type="entry name" value="CARBOHYDRATE SULFOTRANSFERASE"/>
    <property type="match status" value="1"/>
</dbReference>
<name>A0A7J7J0C3_BUGNE</name>
<keyword evidence="8 9" id="KW-0325">Glycoprotein</keyword>
<evidence type="ECO:0000256" key="6">
    <source>
        <dbReference type="ARBA" id="ARBA00023034"/>
    </source>
</evidence>
<organism evidence="10 11">
    <name type="scientific">Bugula neritina</name>
    <name type="common">Brown bryozoan</name>
    <name type="synonym">Sertularia neritina</name>
    <dbReference type="NCBI Taxonomy" id="10212"/>
    <lineage>
        <taxon>Eukaryota</taxon>
        <taxon>Metazoa</taxon>
        <taxon>Spiralia</taxon>
        <taxon>Lophotrochozoa</taxon>
        <taxon>Bryozoa</taxon>
        <taxon>Gymnolaemata</taxon>
        <taxon>Cheilostomatida</taxon>
        <taxon>Flustrina</taxon>
        <taxon>Buguloidea</taxon>
        <taxon>Bugulidae</taxon>
        <taxon>Bugula</taxon>
    </lineage>
</organism>
<keyword evidence="7" id="KW-0472">Membrane</keyword>
<comment type="subcellular location">
    <subcellularLocation>
        <location evidence="1 9">Golgi apparatus membrane</location>
        <topology evidence="1 9">Single-pass type II membrane protein</topology>
    </subcellularLocation>
</comment>
<dbReference type="EC" id="2.8.2.-" evidence="9"/>
<keyword evidence="4" id="KW-0812">Transmembrane</keyword>
<keyword evidence="11" id="KW-1185">Reference proteome</keyword>
<reference evidence="10" key="1">
    <citation type="submission" date="2020-06" db="EMBL/GenBank/DDBJ databases">
        <title>Draft genome of Bugula neritina, a colonial animal packing powerful symbionts and potential medicines.</title>
        <authorList>
            <person name="Rayko M."/>
        </authorList>
    </citation>
    <scope>NUCLEOTIDE SEQUENCE [LARGE SCALE GENOMIC DNA]</scope>
    <source>
        <strain evidence="10">Kwan_BN1</strain>
    </source>
</reference>
<evidence type="ECO:0000256" key="8">
    <source>
        <dbReference type="ARBA" id="ARBA00023180"/>
    </source>
</evidence>
<keyword evidence="3 9" id="KW-0808">Transferase</keyword>
<comment type="caution">
    <text evidence="10">The sequence shown here is derived from an EMBL/GenBank/DDBJ whole genome shotgun (WGS) entry which is preliminary data.</text>
</comment>
<evidence type="ECO:0000256" key="9">
    <source>
        <dbReference type="RuleBase" id="RU364020"/>
    </source>
</evidence>
<evidence type="ECO:0000256" key="7">
    <source>
        <dbReference type="ARBA" id="ARBA00023136"/>
    </source>
</evidence>